<keyword evidence="2" id="KW-1015">Disulfide bond</keyword>
<keyword evidence="1" id="KW-0646">Protease inhibitor</keyword>
<dbReference type="Gene3D" id="2.10.25.10">
    <property type="entry name" value="Laminin"/>
    <property type="match status" value="6"/>
</dbReference>
<evidence type="ECO:0000313" key="6">
    <source>
        <dbReference type="Proteomes" id="UP000494256"/>
    </source>
</evidence>
<dbReference type="PANTHER" id="PTHR23259">
    <property type="entry name" value="RIDDLE"/>
    <property type="match status" value="1"/>
</dbReference>
<evidence type="ECO:0000313" key="5">
    <source>
        <dbReference type="EMBL" id="CAB3226606.1"/>
    </source>
</evidence>
<evidence type="ECO:0000256" key="2">
    <source>
        <dbReference type="ARBA" id="ARBA00023157"/>
    </source>
</evidence>
<dbReference type="Proteomes" id="UP000494256">
    <property type="component" value="Unassembled WGS sequence"/>
</dbReference>
<accession>A0A8S0Z4G6</accession>
<keyword evidence="3" id="KW-0732">Signal</keyword>
<dbReference type="InterPro" id="IPR036084">
    <property type="entry name" value="Ser_inhib-like_sf"/>
</dbReference>
<sequence>MLFFVCFSILCFVSGGISNDVKITAKPLKCGLNEVAVKSRTICPPQNCEIAYTDYKCDEYKNIREPGCDCLPNYLRNGSGICIPNDDCPYPTSPICGINEIARDCRKICPTQTCQGRLALQRCQSEIPCEPGCDCVPNYLRNSQGVCVSVDKCDSSEPEHPTCSVSDKCIRTCASPNPPDCPYEPAKTNKDGCKCIEGYILSEIGGKCIKIEDCPSNVTCNGDPNAIAKRCPLPCPSTCDSPNATPCRRACEPIGCECKPGYLFSKIGGKCILPHECPGGNPCPENSEFRQCKYNCPQDYCPVDENTYDIVCDPWPTCLSGCVCKLNHRKLSYEDDRCVVASECPPVNCTRPNEVWAGCPSDCFSGYCADREYQDAPCYTFVLNCQPKCVCERDTFRNASGICVPASECPPLCSVPDECQRTCFSPDPPNCIHEPSETNEDGCKCMEGYVLSDFRGTCIRIEDC</sequence>
<evidence type="ECO:0000256" key="1">
    <source>
        <dbReference type="ARBA" id="ARBA00022690"/>
    </source>
</evidence>
<feature type="domain" description="TIL" evidence="4">
    <location>
        <begin position="96"/>
        <end position="153"/>
    </location>
</feature>
<dbReference type="AlphaFoldDB" id="A0A8S0Z4G6"/>
<evidence type="ECO:0000256" key="3">
    <source>
        <dbReference type="SAM" id="SignalP"/>
    </source>
</evidence>
<reference evidence="5 6" key="1">
    <citation type="submission" date="2020-04" db="EMBL/GenBank/DDBJ databases">
        <authorList>
            <person name="Wallbank WR R."/>
            <person name="Pardo Diaz C."/>
            <person name="Kozak K."/>
            <person name="Martin S."/>
            <person name="Jiggins C."/>
            <person name="Moest M."/>
            <person name="Warren A I."/>
            <person name="Byers J.R.P. K."/>
            <person name="Montejo-Kovacevich G."/>
            <person name="Yen C E."/>
        </authorList>
    </citation>
    <scope>NUCLEOTIDE SEQUENCE [LARGE SCALE GENOMIC DNA]</scope>
</reference>
<name>A0A8S0Z4G6_ARCPL</name>
<feature type="chain" id="PRO_5035840679" description="TIL domain-containing protein" evidence="3">
    <location>
        <begin position="19"/>
        <end position="464"/>
    </location>
</feature>
<feature type="domain" description="TIL" evidence="4">
    <location>
        <begin position="224"/>
        <end position="277"/>
    </location>
</feature>
<dbReference type="InterPro" id="IPR051368">
    <property type="entry name" value="SerProtInhib-TIL_Domain"/>
</dbReference>
<gene>
    <name evidence="5" type="ORF">APLA_LOCUS2678</name>
</gene>
<dbReference type="OrthoDB" id="5965083at2759"/>
<proteinExistence type="predicted"/>
<dbReference type="EMBL" id="CADEBD010000249">
    <property type="protein sequence ID" value="CAB3226606.1"/>
    <property type="molecule type" value="Genomic_DNA"/>
</dbReference>
<dbReference type="GO" id="GO:0030414">
    <property type="term" value="F:peptidase inhibitor activity"/>
    <property type="evidence" value="ECO:0007669"/>
    <property type="project" value="UniProtKB-KW"/>
</dbReference>
<dbReference type="Pfam" id="PF01826">
    <property type="entry name" value="TIL"/>
    <property type="match status" value="2"/>
</dbReference>
<comment type="caution">
    <text evidence="5">The sequence shown here is derived from an EMBL/GenBank/DDBJ whole genome shotgun (WGS) entry which is preliminary data.</text>
</comment>
<dbReference type="PANTHER" id="PTHR23259:SF70">
    <property type="entry name" value="ACCESSORY GLAND PROTEIN ACP62F-RELATED"/>
    <property type="match status" value="1"/>
</dbReference>
<feature type="signal peptide" evidence="3">
    <location>
        <begin position="1"/>
        <end position="18"/>
    </location>
</feature>
<protein>
    <recommendedName>
        <fullName evidence="4">TIL domain-containing protein</fullName>
    </recommendedName>
</protein>
<dbReference type="CDD" id="cd19941">
    <property type="entry name" value="TIL"/>
    <property type="match status" value="2"/>
</dbReference>
<evidence type="ECO:0000259" key="4">
    <source>
        <dbReference type="Pfam" id="PF01826"/>
    </source>
</evidence>
<dbReference type="InterPro" id="IPR002919">
    <property type="entry name" value="TIL_dom"/>
</dbReference>
<organism evidence="5 6">
    <name type="scientific">Arctia plantaginis</name>
    <name type="common">Wood tiger moth</name>
    <name type="synonym">Phalaena plantaginis</name>
    <dbReference type="NCBI Taxonomy" id="874455"/>
    <lineage>
        <taxon>Eukaryota</taxon>
        <taxon>Metazoa</taxon>
        <taxon>Ecdysozoa</taxon>
        <taxon>Arthropoda</taxon>
        <taxon>Hexapoda</taxon>
        <taxon>Insecta</taxon>
        <taxon>Pterygota</taxon>
        <taxon>Neoptera</taxon>
        <taxon>Endopterygota</taxon>
        <taxon>Lepidoptera</taxon>
        <taxon>Glossata</taxon>
        <taxon>Ditrysia</taxon>
        <taxon>Noctuoidea</taxon>
        <taxon>Erebidae</taxon>
        <taxon>Arctiinae</taxon>
        <taxon>Arctia</taxon>
    </lineage>
</organism>
<dbReference type="SUPFAM" id="SSF57567">
    <property type="entry name" value="Serine protease inhibitors"/>
    <property type="match status" value="5"/>
</dbReference>